<protein>
    <submittedName>
        <fullName evidence="1">Uncharacterized protein</fullName>
    </submittedName>
</protein>
<gene>
    <name evidence="1" type="ORF">PS2_138</name>
</gene>
<name>A0A023W4X2_9CAUD</name>
<organism evidence="1 2">
    <name type="scientific">Serratia phage PS2</name>
    <dbReference type="NCBI Taxonomy" id="1481112"/>
    <lineage>
        <taxon>Viruses</taxon>
        <taxon>Duplodnaviria</taxon>
        <taxon>Heunggongvirae</taxon>
        <taxon>Uroviricota</taxon>
        <taxon>Caudoviricetes</taxon>
        <taxon>Muldoonvirus</taxon>
        <taxon>Muldoonvirus PS2</taxon>
    </lineage>
</organism>
<proteinExistence type="predicted"/>
<accession>A0A023W4X2</accession>
<dbReference type="EMBL" id="KJ025957">
    <property type="protein sequence ID" value="AHY25384.1"/>
    <property type="molecule type" value="Genomic_DNA"/>
</dbReference>
<reference evidence="1 2" key="1">
    <citation type="submission" date="2014-01" db="EMBL/GenBank/DDBJ databases">
        <authorList>
            <person name="Zhang G."/>
            <person name="Jin J."/>
            <person name="Li Z.J."/>
            <person name="Wang S.W."/>
            <person name="Chen S.J."/>
            <person name="Wang S.M."/>
            <person name="Wang X.T."/>
            <person name="Li Y.H."/>
            <person name="Wang J."/>
            <person name="Yang C.K."/>
            <person name="Wang L."/>
        </authorList>
    </citation>
    <scope>NUCLEOTIDE SEQUENCE [LARGE SCALE GENOMIC DNA]</scope>
</reference>
<dbReference type="RefSeq" id="YP_009030185.1">
    <property type="nucleotide sequence ID" value="NC_024121.1"/>
</dbReference>
<keyword evidence="2" id="KW-1185">Reference proteome</keyword>
<sequence length="72" mass="8378">MKSFNEFINESVELTLTEAKKADIIKLVSQFHSSEYDKFRKAAYGGHNSLLKSATEVAKVWKDYQQYTKEKK</sequence>
<evidence type="ECO:0000313" key="2">
    <source>
        <dbReference type="Proteomes" id="UP000024445"/>
    </source>
</evidence>
<dbReference type="Proteomes" id="UP000024445">
    <property type="component" value="Segment"/>
</dbReference>
<dbReference type="KEGG" id="vg:19485021"/>
<dbReference type="GeneID" id="19485021"/>
<evidence type="ECO:0000313" key="1">
    <source>
        <dbReference type="EMBL" id="AHY25384.1"/>
    </source>
</evidence>